<evidence type="ECO:0000313" key="13">
    <source>
        <dbReference type="EMBL" id="AMO24791.1"/>
    </source>
</evidence>
<evidence type="ECO:0000256" key="3">
    <source>
        <dbReference type="ARBA" id="ARBA00005046"/>
    </source>
</evidence>
<organism evidence="13 14">
    <name type="scientific">Ramlibacter tataouinensis</name>
    <dbReference type="NCBI Taxonomy" id="94132"/>
    <lineage>
        <taxon>Bacteria</taxon>
        <taxon>Pseudomonadati</taxon>
        <taxon>Pseudomonadota</taxon>
        <taxon>Betaproteobacteria</taxon>
        <taxon>Burkholderiales</taxon>
        <taxon>Comamonadaceae</taxon>
        <taxon>Ramlibacter</taxon>
    </lineage>
</organism>
<accession>A0A127JXY7</accession>
<keyword evidence="8 11" id="KW-0460">Magnesium</keyword>
<dbReference type="OrthoDB" id="9804758at2"/>
<evidence type="ECO:0000256" key="5">
    <source>
        <dbReference type="ARBA" id="ARBA00022505"/>
    </source>
</evidence>
<dbReference type="RefSeq" id="WP_061503018.1">
    <property type="nucleotide sequence ID" value="NZ_CP010951.1"/>
</dbReference>
<dbReference type="SUPFAM" id="SSF53218">
    <property type="entry name" value="Molybdenum cofactor biosynthesis proteins"/>
    <property type="match status" value="1"/>
</dbReference>
<dbReference type="SUPFAM" id="SSF63882">
    <property type="entry name" value="MoeA N-terminal region -like"/>
    <property type="match status" value="1"/>
</dbReference>
<comment type="pathway">
    <text evidence="3 11">Cofactor biosynthesis; molybdopterin biosynthesis.</text>
</comment>
<dbReference type="FunFam" id="3.40.980.10:FF:000004">
    <property type="entry name" value="Molybdopterin molybdenumtransferase"/>
    <property type="match status" value="1"/>
</dbReference>
<keyword evidence="9 11" id="KW-0501">Molybdenum cofactor biosynthesis</keyword>
<keyword evidence="7 11" id="KW-0479">Metal-binding</keyword>
<evidence type="ECO:0000256" key="9">
    <source>
        <dbReference type="ARBA" id="ARBA00023150"/>
    </source>
</evidence>
<dbReference type="Pfam" id="PF00994">
    <property type="entry name" value="MoCF_biosynth"/>
    <property type="match status" value="1"/>
</dbReference>
<dbReference type="InterPro" id="IPR038987">
    <property type="entry name" value="MoeA-like"/>
</dbReference>
<reference evidence="13 14" key="1">
    <citation type="journal article" date="2014" name="Int. J. Syst. Evol. Microbiol.">
        <title>Ramlibacter solisilvae sp. nov., isolated from forest soil, and emended description of the genus Ramlibacter.</title>
        <authorList>
            <person name="Lee H.J."/>
            <person name="Lee S.H."/>
            <person name="Lee S.S."/>
            <person name="Lee J.S."/>
            <person name="Kim Y."/>
            <person name="Kim S.C."/>
            <person name="Jeon C.O."/>
        </authorList>
    </citation>
    <scope>NUCLEOTIDE SEQUENCE [LARGE SCALE GENOMIC DNA]</scope>
    <source>
        <strain evidence="13 14">5-10</strain>
    </source>
</reference>
<dbReference type="Pfam" id="PF03453">
    <property type="entry name" value="MoeA_N"/>
    <property type="match status" value="1"/>
</dbReference>
<dbReference type="Gene3D" id="2.40.340.10">
    <property type="entry name" value="MoeA, C-terminal, domain IV"/>
    <property type="match status" value="1"/>
</dbReference>
<proteinExistence type="inferred from homology"/>
<dbReference type="EC" id="2.10.1.1" evidence="11"/>
<evidence type="ECO:0000256" key="2">
    <source>
        <dbReference type="ARBA" id="ARBA00002901"/>
    </source>
</evidence>
<dbReference type="AlphaFoldDB" id="A0A127JXY7"/>
<dbReference type="NCBIfam" id="TIGR00177">
    <property type="entry name" value="molyb_syn"/>
    <property type="match status" value="1"/>
</dbReference>
<comment type="cofactor">
    <cofactor evidence="1 11">
        <name>Mg(2+)</name>
        <dbReference type="ChEBI" id="CHEBI:18420"/>
    </cofactor>
</comment>
<dbReference type="InterPro" id="IPR036135">
    <property type="entry name" value="MoeA_linker/N_sf"/>
</dbReference>
<dbReference type="InterPro" id="IPR001453">
    <property type="entry name" value="MoaB/Mog_dom"/>
</dbReference>
<comment type="function">
    <text evidence="2 11">Catalyzes the insertion of molybdate into adenylated molybdopterin with the concomitant release of AMP.</text>
</comment>
<evidence type="ECO:0000313" key="14">
    <source>
        <dbReference type="Proteomes" id="UP000070433"/>
    </source>
</evidence>
<protein>
    <recommendedName>
        <fullName evidence="11">Molybdopterin molybdenumtransferase</fullName>
        <ecNumber evidence="11">2.10.1.1</ecNumber>
    </recommendedName>
</protein>
<dbReference type="InterPro" id="IPR005111">
    <property type="entry name" value="MoeA_C_domain_IV"/>
</dbReference>
<evidence type="ECO:0000256" key="8">
    <source>
        <dbReference type="ARBA" id="ARBA00022842"/>
    </source>
</evidence>
<dbReference type="GO" id="GO:0005829">
    <property type="term" value="C:cytosol"/>
    <property type="evidence" value="ECO:0007669"/>
    <property type="project" value="TreeGrafter"/>
</dbReference>
<dbReference type="Gene3D" id="3.90.105.10">
    <property type="entry name" value="Molybdopterin biosynthesis moea protein, domain 2"/>
    <property type="match status" value="1"/>
</dbReference>
<dbReference type="PANTHER" id="PTHR10192:SF5">
    <property type="entry name" value="GEPHYRIN"/>
    <property type="match status" value="1"/>
</dbReference>
<dbReference type="GO" id="GO:0046872">
    <property type="term" value="F:metal ion binding"/>
    <property type="evidence" value="ECO:0007669"/>
    <property type="project" value="UniProtKB-UniRule"/>
</dbReference>
<name>A0A127JXY7_9BURK</name>
<sequence length="405" mass="43161">MKPGLLPLDDALAQLLSHAAPLAGAARVSTFEADGRVLAQDLVSQLQVPPQDNSSMDGYAVRVAELAEGAVLPVSQRIPAGSQPQPLAAGSAARIFTGAPIPQGADAVVMQEDTEPVDDGRVRFSRVPEPGQWIRRSGEDVRRGAVVLARGERLTPASLGLAASIGIDALEVARRPRVALFSTGDELVMPGEVPPAQMKPGAIYNSNRFFLRALLLRLGCEVKDLGIVPDRREATVQALREAAAGCDLILTSGGVSVGEEDHIKPAVQALGSLDLWQIAMKPGKPFAYGRIADAHFIGLPGNPVSSFITFVLLVRPFLLKLQGATRLAPRAMELPAHFELPRPDRRREFLRARRDAEGGLDLFPNQSSGVLTSTVWGDGVIDNPPGRPIARGDRVAFIPLAELLA</sequence>
<keyword evidence="6 11" id="KW-0808">Transferase</keyword>
<comment type="similarity">
    <text evidence="4 11">Belongs to the MoeA family.</text>
</comment>
<dbReference type="NCBIfam" id="NF045515">
    <property type="entry name" value="Glp_gephyrin"/>
    <property type="match status" value="1"/>
</dbReference>
<dbReference type="Proteomes" id="UP000070433">
    <property type="component" value="Chromosome"/>
</dbReference>
<feature type="domain" description="MoaB/Mog" evidence="12">
    <location>
        <begin position="179"/>
        <end position="320"/>
    </location>
</feature>
<evidence type="ECO:0000256" key="7">
    <source>
        <dbReference type="ARBA" id="ARBA00022723"/>
    </source>
</evidence>
<dbReference type="GO" id="GO:0061599">
    <property type="term" value="F:molybdopterin molybdotransferase activity"/>
    <property type="evidence" value="ECO:0007669"/>
    <property type="project" value="UniProtKB-UniRule"/>
</dbReference>
<evidence type="ECO:0000256" key="1">
    <source>
        <dbReference type="ARBA" id="ARBA00001946"/>
    </source>
</evidence>
<dbReference type="GO" id="GO:0006777">
    <property type="term" value="P:Mo-molybdopterin cofactor biosynthetic process"/>
    <property type="evidence" value="ECO:0007669"/>
    <property type="project" value="UniProtKB-UniRule"/>
</dbReference>
<dbReference type="InterPro" id="IPR036425">
    <property type="entry name" value="MoaB/Mog-like_dom_sf"/>
</dbReference>
<evidence type="ECO:0000259" key="12">
    <source>
        <dbReference type="SMART" id="SM00852"/>
    </source>
</evidence>
<dbReference type="PANTHER" id="PTHR10192">
    <property type="entry name" value="MOLYBDOPTERIN BIOSYNTHESIS PROTEIN"/>
    <property type="match status" value="1"/>
</dbReference>
<evidence type="ECO:0000256" key="11">
    <source>
        <dbReference type="RuleBase" id="RU365090"/>
    </source>
</evidence>
<dbReference type="EMBL" id="CP010951">
    <property type="protein sequence ID" value="AMO24791.1"/>
    <property type="molecule type" value="Genomic_DNA"/>
</dbReference>
<dbReference type="Pfam" id="PF03454">
    <property type="entry name" value="MoeA_C"/>
    <property type="match status" value="1"/>
</dbReference>
<gene>
    <name evidence="13" type="ORF">UC35_20590</name>
</gene>
<keyword evidence="5 11" id="KW-0500">Molybdenum</keyword>
<dbReference type="PATRIC" id="fig|94132.3.peg.4201"/>
<evidence type="ECO:0000256" key="4">
    <source>
        <dbReference type="ARBA" id="ARBA00010763"/>
    </source>
</evidence>
<evidence type="ECO:0000256" key="10">
    <source>
        <dbReference type="ARBA" id="ARBA00047317"/>
    </source>
</evidence>
<dbReference type="CDD" id="cd00887">
    <property type="entry name" value="MoeA"/>
    <property type="match status" value="1"/>
</dbReference>
<dbReference type="SUPFAM" id="SSF63867">
    <property type="entry name" value="MoeA C-terminal domain-like"/>
    <property type="match status" value="1"/>
</dbReference>
<dbReference type="InterPro" id="IPR005110">
    <property type="entry name" value="MoeA_linker/N"/>
</dbReference>
<keyword evidence="14" id="KW-1185">Reference proteome</keyword>
<dbReference type="UniPathway" id="UPA00344"/>
<dbReference type="Gene3D" id="3.40.980.10">
    <property type="entry name" value="MoaB/Mog-like domain"/>
    <property type="match status" value="1"/>
</dbReference>
<dbReference type="Gene3D" id="2.170.190.11">
    <property type="entry name" value="Molybdopterin biosynthesis moea protein, domain 3"/>
    <property type="match status" value="1"/>
</dbReference>
<evidence type="ECO:0000256" key="6">
    <source>
        <dbReference type="ARBA" id="ARBA00022679"/>
    </source>
</evidence>
<dbReference type="InterPro" id="IPR036688">
    <property type="entry name" value="MoeA_C_domain_IV_sf"/>
</dbReference>
<dbReference type="SMART" id="SM00852">
    <property type="entry name" value="MoCF_biosynth"/>
    <property type="match status" value="1"/>
</dbReference>
<comment type="catalytic activity">
    <reaction evidence="10">
        <text>adenylyl-molybdopterin + molybdate = Mo-molybdopterin + AMP + H(+)</text>
        <dbReference type="Rhea" id="RHEA:35047"/>
        <dbReference type="ChEBI" id="CHEBI:15378"/>
        <dbReference type="ChEBI" id="CHEBI:36264"/>
        <dbReference type="ChEBI" id="CHEBI:62727"/>
        <dbReference type="ChEBI" id="CHEBI:71302"/>
        <dbReference type="ChEBI" id="CHEBI:456215"/>
        <dbReference type="EC" id="2.10.1.1"/>
    </reaction>
</comment>